<dbReference type="PANTHER" id="PTHR33515:SF1">
    <property type="entry name" value="RIBOSOME-BINDING FACTOR A, CHLOROPLASTIC-RELATED"/>
    <property type="match status" value="1"/>
</dbReference>
<organism evidence="3 4">
    <name type="scientific">Fulvivirga lutea</name>
    <dbReference type="NCBI Taxonomy" id="2810512"/>
    <lineage>
        <taxon>Bacteria</taxon>
        <taxon>Pseudomonadati</taxon>
        <taxon>Bacteroidota</taxon>
        <taxon>Cytophagia</taxon>
        <taxon>Cytophagales</taxon>
        <taxon>Fulvivirgaceae</taxon>
        <taxon>Fulvivirga</taxon>
    </lineage>
</organism>
<dbReference type="HAMAP" id="MF_00003">
    <property type="entry name" value="RbfA"/>
    <property type="match status" value="1"/>
</dbReference>
<dbReference type="GO" id="GO:0005829">
    <property type="term" value="C:cytosol"/>
    <property type="evidence" value="ECO:0007669"/>
    <property type="project" value="TreeGrafter"/>
</dbReference>
<dbReference type="Pfam" id="PF02033">
    <property type="entry name" value="RBFA"/>
    <property type="match status" value="1"/>
</dbReference>
<name>A0A974WJX4_9BACT</name>
<evidence type="ECO:0000256" key="1">
    <source>
        <dbReference type="ARBA" id="ARBA00022517"/>
    </source>
</evidence>
<comment type="subcellular location">
    <subcellularLocation>
        <location evidence="2">Cytoplasm</location>
    </subcellularLocation>
</comment>
<dbReference type="InterPro" id="IPR023799">
    <property type="entry name" value="RbfA_dom_sf"/>
</dbReference>
<dbReference type="GO" id="GO:0043024">
    <property type="term" value="F:ribosomal small subunit binding"/>
    <property type="evidence" value="ECO:0007669"/>
    <property type="project" value="TreeGrafter"/>
</dbReference>
<dbReference type="InterPro" id="IPR015946">
    <property type="entry name" value="KH_dom-like_a/b"/>
</dbReference>
<dbReference type="RefSeq" id="WP_205723086.1">
    <property type="nucleotide sequence ID" value="NZ_CP070608.1"/>
</dbReference>
<dbReference type="PANTHER" id="PTHR33515">
    <property type="entry name" value="RIBOSOME-BINDING FACTOR A, CHLOROPLASTIC-RELATED"/>
    <property type="match status" value="1"/>
</dbReference>
<comment type="function">
    <text evidence="2">One of several proteins that assist in the late maturation steps of the functional core of the 30S ribosomal subunit. Associates with free 30S ribosomal subunits (but not with 30S subunits that are part of 70S ribosomes or polysomes). Required for efficient processing of 16S rRNA. May interact with the 5'-terminal helix region of 16S rRNA.</text>
</comment>
<gene>
    <name evidence="2" type="primary">rbfA</name>
    <name evidence="3" type="ORF">JR347_05685</name>
</gene>
<protein>
    <recommendedName>
        <fullName evidence="2">Ribosome-binding factor A</fullName>
    </recommendedName>
</protein>
<dbReference type="Proteomes" id="UP000662783">
    <property type="component" value="Chromosome"/>
</dbReference>
<dbReference type="SUPFAM" id="SSF89919">
    <property type="entry name" value="Ribosome-binding factor A, RbfA"/>
    <property type="match status" value="1"/>
</dbReference>
<evidence type="ECO:0000256" key="2">
    <source>
        <dbReference type="HAMAP-Rule" id="MF_00003"/>
    </source>
</evidence>
<dbReference type="AlphaFoldDB" id="A0A974WJX4"/>
<reference evidence="3" key="1">
    <citation type="submission" date="2021-02" db="EMBL/GenBank/DDBJ databases">
        <title>Fulvivirga sp. S481 isolated from sea water.</title>
        <authorList>
            <person name="Bae S.S."/>
            <person name="Baek K."/>
        </authorList>
    </citation>
    <scope>NUCLEOTIDE SEQUENCE</scope>
    <source>
        <strain evidence="3">S481</strain>
    </source>
</reference>
<dbReference type="GO" id="GO:0030490">
    <property type="term" value="P:maturation of SSU-rRNA"/>
    <property type="evidence" value="ECO:0007669"/>
    <property type="project" value="UniProtKB-UniRule"/>
</dbReference>
<sequence>MNESTRQQKYSKLIQKDLSEIFQKDKIGIFGKAFVTIADVLVTPDLSIAKIYLSMMLVPNKEELLEKIRSHKSEIRKILGNKIGKQVRIVPDLLFFIDEVEEKASKIDSLIDSLDIPPADEEE</sequence>
<keyword evidence="2" id="KW-0963">Cytoplasm</keyword>
<accession>A0A974WJX4</accession>
<evidence type="ECO:0000313" key="3">
    <source>
        <dbReference type="EMBL" id="QSE98572.1"/>
    </source>
</evidence>
<proteinExistence type="inferred from homology"/>
<comment type="subunit">
    <text evidence="2">Monomer. Binds 30S ribosomal subunits, but not 50S ribosomal subunits or 70S ribosomes.</text>
</comment>
<dbReference type="Gene3D" id="3.30.300.20">
    <property type="match status" value="1"/>
</dbReference>
<dbReference type="KEGG" id="fuv:JR347_05685"/>
<dbReference type="EMBL" id="CP070608">
    <property type="protein sequence ID" value="QSE98572.1"/>
    <property type="molecule type" value="Genomic_DNA"/>
</dbReference>
<keyword evidence="4" id="KW-1185">Reference proteome</keyword>
<dbReference type="InterPro" id="IPR000238">
    <property type="entry name" value="RbfA"/>
</dbReference>
<evidence type="ECO:0000313" key="4">
    <source>
        <dbReference type="Proteomes" id="UP000662783"/>
    </source>
</evidence>
<keyword evidence="1 2" id="KW-0690">Ribosome biogenesis</keyword>
<comment type="similarity">
    <text evidence="2">Belongs to the RbfA family.</text>
</comment>